<proteinExistence type="predicted"/>
<dbReference type="Proteomes" id="UP000717585">
    <property type="component" value="Unassembled WGS sequence"/>
</dbReference>
<evidence type="ECO:0000313" key="2">
    <source>
        <dbReference type="EMBL" id="KAG9395429.1"/>
    </source>
</evidence>
<gene>
    <name evidence="2" type="ORF">J8273_2996</name>
</gene>
<dbReference type="EMBL" id="JAHDYR010000011">
    <property type="protein sequence ID" value="KAG9395429.1"/>
    <property type="molecule type" value="Genomic_DNA"/>
</dbReference>
<name>A0A8J6B8L1_9EUKA</name>
<sequence length="191" mass="20852">MSISNWPNTGNPVFVRRHSHSTLASQLDQLAKAREIQLACRQRLETARVPLSRPRPPIQPPPPKERRRHLRQVTADSVRPPLDDLGHPLDLFCDFSFADSSSFSYPSPLANLSSTDPIIGIARNLARLKNSYITRTSNDGGRSDPRPGPAGSGRTAGLSVANNWELATGEMAASIMKRGDRPQNLPSSGPT</sequence>
<organism evidence="2 3">
    <name type="scientific">Carpediemonas membranifera</name>
    <dbReference type="NCBI Taxonomy" id="201153"/>
    <lineage>
        <taxon>Eukaryota</taxon>
        <taxon>Metamonada</taxon>
        <taxon>Carpediemonas-like organisms</taxon>
        <taxon>Carpediemonas</taxon>
    </lineage>
</organism>
<comment type="caution">
    <text evidence="2">The sequence shown here is derived from an EMBL/GenBank/DDBJ whole genome shotgun (WGS) entry which is preliminary data.</text>
</comment>
<reference evidence="2" key="1">
    <citation type="submission" date="2021-05" db="EMBL/GenBank/DDBJ databases">
        <title>A free-living protist that lacks canonical eukaryotic 1 DNA replication and segregation systems.</title>
        <authorList>
            <person name="Salas-Leiva D.E."/>
            <person name="Tromer E.C."/>
            <person name="Curtis B.A."/>
            <person name="Jerlstrom-Hultqvist J."/>
            <person name="Kolisko M."/>
            <person name="Yi Z."/>
            <person name="Salas-Leiva J.S."/>
            <person name="Gallot-Lavallee L."/>
            <person name="Kops G.J.P.L."/>
            <person name="Archibald J.M."/>
            <person name="Simpson A.G.B."/>
            <person name="Roger A.J."/>
        </authorList>
    </citation>
    <scope>NUCLEOTIDE SEQUENCE</scope>
    <source>
        <strain evidence="2">BICM</strain>
    </source>
</reference>
<protein>
    <submittedName>
        <fullName evidence="2">Uncharacterized protein</fullName>
    </submittedName>
</protein>
<keyword evidence="3" id="KW-1185">Reference proteome</keyword>
<feature type="region of interest" description="Disordered" evidence="1">
    <location>
        <begin position="133"/>
        <end position="161"/>
    </location>
</feature>
<feature type="compositionally biased region" description="Pro residues" evidence="1">
    <location>
        <begin position="53"/>
        <end position="62"/>
    </location>
</feature>
<dbReference type="AlphaFoldDB" id="A0A8J6B8L1"/>
<accession>A0A8J6B8L1</accession>
<feature type="region of interest" description="Disordered" evidence="1">
    <location>
        <begin position="47"/>
        <end position="71"/>
    </location>
</feature>
<evidence type="ECO:0000256" key="1">
    <source>
        <dbReference type="SAM" id="MobiDB-lite"/>
    </source>
</evidence>
<evidence type="ECO:0000313" key="3">
    <source>
        <dbReference type="Proteomes" id="UP000717585"/>
    </source>
</evidence>